<evidence type="ECO:0000313" key="3">
    <source>
        <dbReference type="Proteomes" id="UP000283387"/>
    </source>
</evidence>
<dbReference type="InterPro" id="IPR008969">
    <property type="entry name" value="CarboxyPept-like_regulatory"/>
</dbReference>
<keyword evidence="2" id="KW-0121">Carboxypeptidase</keyword>
<organism evidence="2 3">
    <name type="scientific">Mangrovibacterium diazotrophicum</name>
    <dbReference type="NCBI Taxonomy" id="1261403"/>
    <lineage>
        <taxon>Bacteria</taxon>
        <taxon>Pseudomonadati</taxon>
        <taxon>Bacteroidota</taxon>
        <taxon>Bacteroidia</taxon>
        <taxon>Marinilabiliales</taxon>
        <taxon>Prolixibacteraceae</taxon>
        <taxon>Mangrovibacterium</taxon>
    </lineage>
</organism>
<feature type="signal peptide" evidence="1">
    <location>
        <begin position="1"/>
        <end position="19"/>
    </location>
</feature>
<proteinExistence type="predicted"/>
<dbReference type="Pfam" id="PF13715">
    <property type="entry name" value="CarbopepD_reg_2"/>
    <property type="match status" value="1"/>
</dbReference>
<comment type="caution">
    <text evidence="2">The sequence shown here is derived from an EMBL/GenBank/DDBJ whole genome shotgun (WGS) entry which is preliminary data.</text>
</comment>
<dbReference type="AlphaFoldDB" id="A0A419W9P7"/>
<keyword evidence="2" id="KW-0378">Hydrolase</keyword>
<name>A0A419W9P7_9BACT</name>
<keyword evidence="2" id="KW-0645">Protease</keyword>
<reference evidence="2 3" key="1">
    <citation type="submission" date="2018-09" db="EMBL/GenBank/DDBJ databases">
        <title>Genomic Encyclopedia of Archaeal and Bacterial Type Strains, Phase II (KMG-II): from individual species to whole genera.</title>
        <authorList>
            <person name="Goeker M."/>
        </authorList>
    </citation>
    <scope>NUCLEOTIDE SEQUENCE [LARGE SCALE GENOMIC DNA]</scope>
    <source>
        <strain evidence="2 3">DSM 27148</strain>
    </source>
</reference>
<protein>
    <submittedName>
        <fullName evidence="2">Carboxypeptidase-like protein</fullName>
    </submittedName>
</protein>
<keyword evidence="1" id="KW-0732">Signal</keyword>
<dbReference type="RefSeq" id="WP_120273415.1">
    <property type="nucleotide sequence ID" value="NZ_RAPN01000001.1"/>
</dbReference>
<sequence>MKNLFLTVLMVFAISVAMAGEKKDKEAVESNASATTVLSGSVIDQLTNEALVGVKVELEGTNKVVYTDFDGNYSFEDVKPGTYNLTASYVSYEKKSMEKVSVNPNKNEMIISLKSSN</sequence>
<keyword evidence="3" id="KW-1185">Reference proteome</keyword>
<accession>A0A419W9P7</accession>
<feature type="chain" id="PRO_5019100399" evidence="1">
    <location>
        <begin position="20"/>
        <end position="117"/>
    </location>
</feature>
<evidence type="ECO:0000256" key="1">
    <source>
        <dbReference type="SAM" id="SignalP"/>
    </source>
</evidence>
<gene>
    <name evidence="2" type="ORF">BC643_2547</name>
</gene>
<dbReference type="OrthoDB" id="603275at2"/>
<dbReference type="GO" id="GO:0004180">
    <property type="term" value="F:carboxypeptidase activity"/>
    <property type="evidence" value="ECO:0007669"/>
    <property type="project" value="UniProtKB-KW"/>
</dbReference>
<dbReference type="SUPFAM" id="SSF49464">
    <property type="entry name" value="Carboxypeptidase regulatory domain-like"/>
    <property type="match status" value="1"/>
</dbReference>
<dbReference type="Gene3D" id="2.60.40.1120">
    <property type="entry name" value="Carboxypeptidase-like, regulatory domain"/>
    <property type="match status" value="1"/>
</dbReference>
<dbReference type="EMBL" id="RAPN01000001">
    <property type="protein sequence ID" value="RKD92177.1"/>
    <property type="molecule type" value="Genomic_DNA"/>
</dbReference>
<evidence type="ECO:0000313" key="2">
    <source>
        <dbReference type="EMBL" id="RKD92177.1"/>
    </source>
</evidence>
<dbReference type="Proteomes" id="UP000283387">
    <property type="component" value="Unassembled WGS sequence"/>
</dbReference>